<dbReference type="InterPro" id="IPR003593">
    <property type="entry name" value="AAA+_ATPase"/>
</dbReference>
<feature type="domain" description="BAH" evidence="13">
    <location>
        <begin position="28"/>
        <end position="165"/>
    </location>
</feature>
<evidence type="ECO:0000256" key="8">
    <source>
        <dbReference type="ARBA" id="ARBA00022842"/>
    </source>
</evidence>
<dbReference type="InterPro" id="IPR050311">
    <property type="entry name" value="ORC1/CDC6"/>
</dbReference>
<dbReference type="GO" id="GO:0033314">
    <property type="term" value="P:mitotic DNA replication checkpoint signaling"/>
    <property type="evidence" value="ECO:0007669"/>
    <property type="project" value="TreeGrafter"/>
</dbReference>
<evidence type="ECO:0000256" key="12">
    <source>
        <dbReference type="SAM" id="MobiDB-lite"/>
    </source>
</evidence>
<dbReference type="HOGENOM" id="CLU_012774_0_1_1"/>
<dbReference type="FunFam" id="3.40.50.300:FF:000199">
    <property type="entry name" value="Origin recognition complex subunit 1"/>
    <property type="match status" value="1"/>
</dbReference>
<dbReference type="PROSITE" id="PS51038">
    <property type="entry name" value="BAH"/>
    <property type="match status" value="1"/>
</dbReference>
<reference evidence="14" key="2">
    <citation type="journal article" date="2007" name="Science">
        <title>Genome sequence of Aedes aegypti, a major arbovirus vector.</title>
        <authorList>
            <person name="Nene V."/>
            <person name="Wortman J.R."/>
            <person name="Lawson D."/>
            <person name="Haas B."/>
            <person name="Kodira C."/>
            <person name="Tu Z.J."/>
            <person name="Loftus B."/>
            <person name="Xi Z."/>
            <person name="Megy K."/>
            <person name="Grabherr M."/>
            <person name="Ren Q."/>
            <person name="Zdobnov E.M."/>
            <person name="Lobo N.F."/>
            <person name="Campbell K.S."/>
            <person name="Brown S.E."/>
            <person name="Bonaldo M.F."/>
            <person name="Zhu J."/>
            <person name="Sinkins S.P."/>
            <person name="Hogenkamp D.G."/>
            <person name="Amedeo P."/>
            <person name="Arensburger P."/>
            <person name="Atkinson P.W."/>
            <person name="Bidwell S."/>
            <person name="Biedler J."/>
            <person name="Birney E."/>
            <person name="Bruggner R.V."/>
            <person name="Costas J."/>
            <person name="Coy M.R."/>
            <person name="Crabtree J."/>
            <person name="Crawford M."/>
            <person name="Debruyn B."/>
            <person name="Decaprio D."/>
            <person name="Eiglmeier K."/>
            <person name="Eisenstadt E."/>
            <person name="El-Dorry H."/>
            <person name="Gelbart W.M."/>
            <person name="Gomes S.L."/>
            <person name="Hammond M."/>
            <person name="Hannick L.I."/>
            <person name="Hogan J.R."/>
            <person name="Holmes M.H."/>
            <person name="Jaffe D."/>
            <person name="Johnston J.S."/>
            <person name="Kennedy R.C."/>
            <person name="Koo H."/>
            <person name="Kravitz S."/>
            <person name="Kriventseva E.V."/>
            <person name="Kulp D."/>
            <person name="Labutti K."/>
            <person name="Lee E."/>
            <person name="Li S."/>
            <person name="Lovin D.D."/>
            <person name="Mao C."/>
            <person name="Mauceli E."/>
            <person name="Menck C.F."/>
            <person name="Miller J.R."/>
            <person name="Montgomery P."/>
            <person name="Mori A."/>
            <person name="Nascimento A.L."/>
            <person name="Naveira H.F."/>
            <person name="Nusbaum C."/>
            <person name="O'leary S."/>
            <person name="Orvis J."/>
            <person name="Pertea M."/>
            <person name="Quesneville H."/>
            <person name="Reidenbach K.R."/>
            <person name="Rogers Y.H."/>
            <person name="Roth C.W."/>
            <person name="Schneider J.R."/>
            <person name="Schatz M."/>
            <person name="Shumway M."/>
            <person name="Stanke M."/>
            <person name="Stinson E.O."/>
            <person name="Tubio J.M."/>
            <person name="Vanzee J.P."/>
            <person name="Verjovski-Almeida S."/>
            <person name="Werner D."/>
            <person name="White O."/>
            <person name="Wyder S."/>
            <person name="Zeng Q."/>
            <person name="Zhao Q."/>
            <person name="Zhao Y."/>
            <person name="Hill C.A."/>
            <person name="Raikhel A.S."/>
            <person name="Soares M.B."/>
            <person name="Knudson D.L."/>
            <person name="Lee N.H."/>
            <person name="Galagan J."/>
            <person name="Salzberg S.L."/>
            <person name="Paulsen I.T."/>
            <person name="Dimopoulos G."/>
            <person name="Collins F.H."/>
            <person name="Birren B."/>
            <person name="Fraser-Liggett C.M."/>
            <person name="Severson D.W."/>
        </authorList>
    </citation>
    <scope>NUCLEOTIDE SEQUENCE [LARGE SCALE GENOMIC DNA]</scope>
    <source>
        <strain evidence="14">Liverpool</strain>
    </source>
</reference>
<dbReference type="PANTHER" id="PTHR10763">
    <property type="entry name" value="CELL DIVISION CONTROL PROTEIN 6-RELATED"/>
    <property type="match status" value="1"/>
</dbReference>
<dbReference type="GO" id="GO:0016887">
    <property type="term" value="F:ATP hydrolysis activity"/>
    <property type="evidence" value="ECO:0007669"/>
    <property type="project" value="InterPro"/>
</dbReference>
<dbReference type="Gene3D" id="2.30.30.490">
    <property type="match status" value="1"/>
</dbReference>
<dbReference type="CDD" id="cd08768">
    <property type="entry name" value="Cdc6_C"/>
    <property type="match status" value="1"/>
</dbReference>
<dbReference type="FunFam" id="1.10.8.60:FF:000062">
    <property type="entry name" value="Origin recognition complex subunit 1"/>
    <property type="match status" value="1"/>
</dbReference>
<dbReference type="CDD" id="cd04719">
    <property type="entry name" value="BAH_Orc1p_animal"/>
    <property type="match status" value="1"/>
</dbReference>
<accession>Q16TY8</accession>
<keyword evidence="7 11" id="KW-0067">ATP-binding</keyword>
<dbReference type="Proteomes" id="UP000682892">
    <property type="component" value="Unassembled WGS sequence"/>
</dbReference>
<dbReference type="GO" id="GO:0003682">
    <property type="term" value="F:chromatin binding"/>
    <property type="evidence" value="ECO:0007669"/>
    <property type="project" value="InterPro"/>
</dbReference>
<keyword evidence="9 11" id="KW-0238">DNA-binding</keyword>
<dbReference type="InterPro" id="IPR027417">
    <property type="entry name" value="P-loop_NTPase"/>
</dbReference>
<evidence type="ECO:0000256" key="4">
    <source>
        <dbReference type="ARBA" id="ARBA00022705"/>
    </source>
</evidence>
<dbReference type="AlphaFoldDB" id="Q16TY8"/>
<sequence length="857" mass="96081">MTPSAIVTATILSQSSDWRQRKCIFGALTLEIGNYVLVSNFDKADPGTINGCDIARIEHMYEILDDKKSGDIFKATVQWYSKPAGLPRSIEKDENYAFDKDYEVIEDSRFEPNISIDSIFNHCRVEIVETDVDISQLVAKKATKLPMFVARYRLAKISGSRKFHLEPLKNAATELTPRKRKSIAGLTGRSVGKSASKEVQKTPKLKIEFVNVDAIEDDYQVLQNISNEGTWVVKAIDNVDRSVYKQNLVQVTERLGDVEISDEESLSPKKMARMNQARRKSGNFRRNLNDSLRGGSPTSEEDVLNYSIVKDDSKGTEMKIRLKLSERHKSECETPTRKSIRKRTTPEKVDFLDNETSPRKSRKPDDVESSQTPTTRPRRKSILKTPSTKTGEVIGTPKRLQLSNIVEEFTEGRRMSRKITQTPTKAERIVDEPKTPRSRTNNKTTSQTSSAAKSKLIRSGAIKPTIHNRAAPLEVALDSQLAMARERLHVSAVPTSLPCREKEYNEIYNFVEGKIIDGCGGCMYVSGVPGTGKTATTTAVIRSLQASAEEEDIPKFEFVEINGMRLTEPRQAYVHIYRQLTGKTLAWEQAYNLLEKRFTTKAPRRVTTVLLVDELDILCNRRQDVVYNLLNWPTLPSAQLVVITIANTMDLPERLLMGKISSRLGLTRLTFQPYNFRQLQEIVMARLIGTSAFDAEAVQLVARKVAAVSGDARRALDICRRATEIADDKSKQTGQFVSVSMIHVQQALGEMIASAKVQTIKSCSKLEQLFLQAVTSEVTRTGIEECCFLGVYSQFETLAAINDIRVPNPGRAIAICSRLGASRLLICENSRNDIYQKILLNISADDVHFALQASKLI</sequence>
<evidence type="ECO:0000256" key="9">
    <source>
        <dbReference type="ARBA" id="ARBA00023125"/>
    </source>
</evidence>
<dbReference type="InterPro" id="IPR043151">
    <property type="entry name" value="BAH_sf"/>
</dbReference>
<organism evidence="14 15">
    <name type="scientific">Aedes aegypti</name>
    <name type="common">Yellowfever mosquito</name>
    <name type="synonym">Culex aegypti</name>
    <dbReference type="NCBI Taxonomy" id="7159"/>
    <lineage>
        <taxon>Eukaryota</taxon>
        <taxon>Metazoa</taxon>
        <taxon>Ecdysozoa</taxon>
        <taxon>Arthropoda</taxon>
        <taxon>Hexapoda</taxon>
        <taxon>Insecta</taxon>
        <taxon>Pterygota</taxon>
        <taxon>Neoptera</taxon>
        <taxon>Endopterygota</taxon>
        <taxon>Diptera</taxon>
        <taxon>Nematocera</taxon>
        <taxon>Culicoidea</taxon>
        <taxon>Culicidae</taxon>
        <taxon>Culicinae</taxon>
        <taxon>Aedini</taxon>
        <taxon>Aedes</taxon>
        <taxon>Stegomyia</taxon>
    </lineage>
</organism>
<dbReference type="SUPFAM" id="SSF52540">
    <property type="entry name" value="P-loop containing nucleoside triphosphate hydrolases"/>
    <property type="match status" value="1"/>
</dbReference>
<dbReference type="InterPro" id="IPR041083">
    <property type="entry name" value="AAA_lid_10"/>
</dbReference>
<dbReference type="EMBL" id="CH477637">
    <property type="protein sequence ID" value="EAT37978.1"/>
    <property type="molecule type" value="Genomic_DNA"/>
</dbReference>
<comment type="subunit">
    <text evidence="11">ORC is composed of six subunits.</text>
</comment>
<comment type="subcellular location">
    <subcellularLocation>
        <location evidence="1 11">Nucleus</location>
    </subcellularLocation>
</comment>
<comment type="similarity">
    <text evidence="2 11">Belongs to the ORC1 family.</text>
</comment>
<dbReference type="VEuPathDB" id="VectorBase:AAEL024003"/>
<dbReference type="Pfam" id="PF00004">
    <property type="entry name" value="AAA"/>
    <property type="match status" value="1"/>
</dbReference>
<dbReference type="PaxDb" id="7159-AAEL010080-PA"/>
<keyword evidence="6 11" id="KW-0547">Nucleotide-binding</keyword>
<protein>
    <recommendedName>
        <fullName evidence="3 11">Origin recognition complex subunit 1</fullName>
    </recommendedName>
</protein>
<comment type="function">
    <text evidence="11">Component of the origin recognition complex (ORC) that binds origins of replication. DNA-binding is ATP-dependent, however specific DNA sequences that define origins of replication have not been identified so far. ORC is required to assemble the pre-replication complex necessary to initiate DNA replication.</text>
</comment>
<dbReference type="GO" id="GO:0005664">
    <property type="term" value="C:nuclear origin of replication recognition complex"/>
    <property type="evidence" value="ECO:0007669"/>
    <property type="project" value="TreeGrafter"/>
</dbReference>
<evidence type="ECO:0000256" key="1">
    <source>
        <dbReference type="ARBA" id="ARBA00004123"/>
    </source>
</evidence>
<evidence type="ECO:0000256" key="11">
    <source>
        <dbReference type="RuleBase" id="RU365058"/>
    </source>
</evidence>
<dbReference type="OMA" id="KTPSNDM"/>
<dbReference type="InterPro" id="IPR001025">
    <property type="entry name" value="BAH_dom"/>
</dbReference>
<dbReference type="SMART" id="SM01074">
    <property type="entry name" value="Cdc6_C"/>
    <property type="match status" value="1"/>
</dbReference>
<evidence type="ECO:0000256" key="5">
    <source>
        <dbReference type="ARBA" id="ARBA00022723"/>
    </source>
</evidence>
<evidence type="ECO:0000256" key="10">
    <source>
        <dbReference type="ARBA" id="ARBA00023242"/>
    </source>
</evidence>
<evidence type="ECO:0000256" key="7">
    <source>
        <dbReference type="ARBA" id="ARBA00022840"/>
    </source>
</evidence>
<evidence type="ECO:0000256" key="2">
    <source>
        <dbReference type="ARBA" id="ARBA00008398"/>
    </source>
</evidence>
<keyword evidence="4 11" id="KW-0235">DNA replication</keyword>
<feature type="compositionally biased region" description="Basic and acidic residues" evidence="12">
    <location>
        <begin position="425"/>
        <end position="435"/>
    </location>
</feature>
<dbReference type="PhylomeDB" id="Q16TY8"/>
<dbReference type="Gene3D" id="3.40.50.300">
    <property type="entry name" value="P-loop containing nucleotide triphosphate hydrolases"/>
    <property type="match status" value="1"/>
</dbReference>
<evidence type="ECO:0000313" key="14">
    <source>
        <dbReference type="EMBL" id="EAT37978.1"/>
    </source>
</evidence>
<feature type="region of interest" description="Disordered" evidence="12">
    <location>
        <begin position="413"/>
        <end position="455"/>
    </location>
</feature>
<keyword evidence="8" id="KW-0460">Magnesium</keyword>
<evidence type="ECO:0000259" key="13">
    <source>
        <dbReference type="PROSITE" id="PS51038"/>
    </source>
</evidence>
<evidence type="ECO:0000256" key="3">
    <source>
        <dbReference type="ARBA" id="ARBA00019081"/>
    </source>
</evidence>
<proteinExistence type="inferred from homology"/>
<reference evidence="14" key="1">
    <citation type="submission" date="2005-10" db="EMBL/GenBank/DDBJ databases">
        <authorList>
            <person name="Loftus B.J."/>
            <person name="Nene V.M."/>
            <person name="Hannick L.I."/>
            <person name="Bidwell S."/>
            <person name="Haas B."/>
            <person name="Amedeo P."/>
            <person name="Orvis J."/>
            <person name="Wortman J.R."/>
            <person name="White O.R."/>
            <person name="Salzberg S."/>
            <person name="Shumway M."/>
            <person name="Koo H."/>
            <person name="Zhao Y."/>
            <person name="Holmes M."/>
            <person name="Miller J."/>
            <person name="Schatz M."/>
            <person name="Pop M."/>
            <person name="Pai G."/>
            <person name="Utterback T."/>
            <person name="Rogers Y.-H."/>
            <person name="Kravitz S."/>
            <person name="Fraser C.M."/>
        </authorList>
    </citation>
    <scope>NUCLEOTIDE SEQUENCE</scope>
    <source>
        <strain evidence="14">Liverpool</strain>
    </source>
</reference>
<dbReference type="GO" id="GO:0006270">
    <property type="term" value="P:DNA replication initiation"/>
    <property type="evidence" value="ECO:0007669"/>
    <property type="project" value="TreeGrafter"/>
</dbReference>
<dbReference type="Gene3D" id="1.10.8.60">
    <property type="match status" value="1"/>
</dbReference>
<feature type="compositionally biased region" description="Basic residues" evidence="12">
    <location>
        <begin position="270"/>
        <end position="283"/>
    </location>
</feature>
<dbReference type="Pfam" id="PF09079">
    <property type="entry name" value="WHD_Cdc6"/>
    <property type="match status" value="1"/>
</dbReference>
<keyword evidence="10 11" id="KW-0539">Nucleus</keyword>
<evidence type="ECO:0000313" key="15">
    <source>
        <dbReference type="Proteomes" id="UP000682892"/>
    </source>
</evidence>
<feature type="compositionally biased region" description="Basic and acidic residues" evidence="12">
    <location>
        <begin position="323"/>
        <end position="336"/>
    </location>
</feature>
<feature type="region of interest" description="Disordered" evidence="12">
    <location>
        <begin position="261"/>
        <end position="300"/>
    </location>
</feature>
<dbReference type="GO" id="GO:0046872">
    <property type="term" value="F:metal ion binding"/>
    <property type="evidence" value="ECO:0007669"/>
    <property type="project" value="UniProtKB-KW"/>
</dbReference>
<reference evidence="14" key="3">
    <citation type="submission" date="2012-09" db="EMBL/GenBank/DDBJ databases">
        <authorList>
            <consortium name="VectorBase"/>
        </authorList>
    </citation>
    <scope>NUCLEOTIDE SEQUENCE</scope>
    <source>
        <strain evidence="14">Liverpool</strain>
    </source>
</reference>
<dbReference type="PANTHER" id="PTHR10763:SF23">
    <property type="entry name" value="ORIGIN RECOGNITION COMPLEX SUBUNIT 1"/>
    <property type="match status" value="1"/>
</dbReference>
<gene>
    <name evidence="14" type="ORF">AaeL_AAEL010080</name>
</gene>
<dbReference type="SMART" id="SM00382">
    <property type="entry name" value="AAA"/>
    <property type="match status" value="1"/>
</dbReference>
<feature type="region of interest" description="Disordered" evidence="12">
    <location>
        <begin position="323"/>
        <end position="396"/>
    </location>
</feature>
<keyword evidence="5" id="KW-0479">Metal-binding</keyword>
<dbReference type="STRING" id="7159.Q16TY8"/>
<name>Q16TY8_AEDAE</name>
<dbReference type="GO" id="GO:0005524">
    <property type="term" value="F:ATP binding"/>
    <property type="evidence" value="ECO:0007669"/>
    <property type="project" value="UniProtKB-KW"/>
</dbReference>
<dbReference type="InterPro" id="IPR003959">
    <property type="entry name" value="ATPase_AAA_core"/>
</dbReference>
<evidence type="ECO:0000256" key="6">
    <source>
        <dbReference type="ARBA" id="ARBA00022741"/>
    </source>
</evidence>
<dbReference type="eggNOG" id="KOG1514">
    <property type="taxonomic scope" value="Eukaryota"/>
</dbReference>
<dbReference type="Pfam" id="PF17872">
    <property type="entry name" value="AAA_lid_10"/>
    <property type="match status" value="1"/>
</dbReference>
<feature type="compositionally biased region" description="Low complexity" evidence="12">
    <location>
        <begin position="438"/>
        <end position="454"/>
    </location>
</feature>
<dbReference type="InterPro" id="IPR015163">
    <property type="entry name" value="Cdc6_C"/>
</dbReference>
<dbReference type="GO" id="GO:0003688">
    <property type="term" value="F:DNA replication origin binding"/>
    <property type="evidence" value="ECO:0007669"/>
    <property type="project" value="TreeGrafter"/>
</dbReference>